<organism evidence="2 3">
    <name type="scientific">Calocera cornea HHB12733</name>
    <dbReference type="NCBI Taxonomy" id="1353952"/>
    <lineage>
        <taxon>Eukaryota</taxon>
        <taxon>Fungi</taxon>
        <taxon>Dikarya</taxon>
        <taxon>Basidiomycota</taxon>
        <taxon>Agaricomycotina</taxon>
        <taxon>Dacrymycetes</taxon>
        <taxon>Dacrymycetales</taxon>
        <taxon>Dacrymycetaceae</taxon>
        <taxon>Calocera</taxon>
    </lineage>
</organism>
<feature type="region of interest" description="Disordered" evidence="1">
    <location>
        <begin position="226"/>
        <end position="333"/>
    </location>
</feature>
<proteinExistence type="predicted"/>
<keyword evidence="3" id="KW-1185">Reference proteome</keyword>
<feature type="region of interest" description="Disordered" evidence="1">
    <location>
        <begin position="345"/>
        <end position="375"/>
    </location>
</feature>
<dbReference type="STRING" id="1353952.A0A165F9N8"/>
<feature type="region of interest" description="Disordered" evidence="1">
    <location>
        <begin position="387"/>
        <end position="436"/>
    </location>
</feature>
<feature type="compositionally biased region" description="Polar residues" evidence="1">
    <location>
        <begin position="404"/>
        <end position="423"/>
    </location>
</feature>
<feature type="region of interest" description="Disordered" evidence="1">
    <location>
        <begin position="1"/>
        <end position="70"/>
    </location>
</feature>
<feature type="region of interest" description="Disordered" evidence="1">
    <location>
        <begin position="201"/>
        <end position="220"/>
    </location>
</feature>
<feature type="compositionally biased region" description="Polar residues" evidence="1">
    <location>
        <begin position="300"/>
        <end position="324"/>
    </location>
</feature>
<evidence type="ECO:0000313" key="3">
    <source>
        <dbReference type="Proteomes" id="UP000076842"/>
    </source>
</evidence>
<feature type="region of interest" description="Disordered" evidence="1">
    <location>
        <begin position="123"/>
        <end position="149"/>
    </location>
</feature>
<accession>A0A165F9N8</accession>
<gene>
    <name evidence="2" type="ORF">CALCODRAFT_315632</name>
</gene>
<dbReference type="Proteomes" id="UP000076842">
    <property type="component" value="Unassembled WGS sequence"/>
</dbReference>
<feature type="compositionally biased region" description="Pro residues" evidence="1">
    <location>
        <begin position="245"/>
        <end position="255"/>
    </location>
</feature>
<feature type="compositionally biased region" description="Polar residues" evidence="1">
    <location>
        <begin position="278"/>
        <end position="291"/>
    </location>
</feature>
<sequence>MPSQTRTSPMNVFSTGATQANLGQSPVSVQSPYASQNYGQRESGYGSERLGGMGQLSQPAPPPQNQYQQLYEYKQQQRAQQLRELEAQRERELERELALQQAQRDQRERLQLAQQRELQLREQQQQQQQEMRMRAQYQSNAEYEREQQRREQARQYYEYQQRLMQQQSQQQVQLQQQQHLLSQQQQQQQQQSQQQTLLSQFQQPQGVFSSNSQMDSSPYDRIAMRSGEGQRDRSLPRHSQYEHLPTPPASLPQRPPGMLGQPFTGSGPAPTKPLTPGSMYQDQALPTQQTGLPMRPPQGLSPQSQYPPNLPIQQSGAQFNNYPSTGVLGHSRSGTAASMSGFQASSGAATTPGGMTPGGMAYQQQQQLQAQQQRQTQQQLLLSQFQGGMRGGFGSGPGVPLTSPPIQQQHSQGMLGPSGSQQLPPHMLSGRLPPQF</sequence>
<feature type="compositionally biased region" description="Basic and acidic residues" evidence="1">
    <location>
        <begin position="228"/>
        <end position="241"/>
    </location>
</feature>
<name>A0A165F9N8_9BASI</name>
<protein>
    <submittedName>
        <fullName evidence="2">Uncharacterized protein</fullName>
    </submittedName>
</protein>
<feature type="compositionally biased region" description="Polar residues" evidence="1">
    <location>
        <begin position="1"/>
        <end position="40"/>
    </location>
</feature>
<feature type="compositionally biased region" description="Low complexity" evidence="1">
    <location>
        <begin position="123"/>
        <end position="136"/>
    </location>
</feature>
<evidence type="ECO:0000313" key="2">
    <source>
        <dbReference type="EMBL" id="KZT56437.1"/>
    </source>
</evidence>
<dbReference type="InParanoid" id="A0A165F9N8"/>
<dbReference type="AlphaFoldDB" id="A0A165F9N8"/>
<feature type="compositionally biased region" description="Gly residues" evidence="1">
    <location>
        <begin position="388"/>
        <end position="397"/>
    </location>
</feature>
<reference evidence="2 3" key="1">
    <citation type="journal article" date="2016" name="Mol. Biol. Evol.">
        <title>Comparative Genomics of Early-Diverging Mushroom-Forming Fungi Provides Insights into the Origins of Lignocellulose Decay Capabilities.</title>
        <authorList>
            <person name="Nagy L.G."/>
            <person name="Riley R."/>
            <person name="Tritt A."/>
            <person name="Adam C."/>
            <person name="Daum C."/>
            <person name="Floudas D."/>
            <person name="Sun H."/>
            <person name="Yadav J.S."/>
            <person name="Pangilinan J."/>
            <person name="Larsson K.H."/>
            <person name="Matsuura K."/>
            <person name="Barry K."/>
            <person name="Labutti K."/>
            <person name="Kuo R."/>
            <person name="Ohm R.A."/>
            <person name="Bhattacharya S.S."/>
            <person name="Shirouzu T."/>
            <person name="Yoshinaga Y."/>
            <person name="Martin F.M."/>
            <person name="Grigoriev I.V."/>
            <person name="Hibbett D.S."/>
        </authorList>
    </citation>
    <scope>NUCLEOTIDE SEQUENCE [LARGE SCALE GENOMIC DNA]</scope>
    <source>
        <strain evidence="2 3">HHB12733</strain>
    </source>
</reference>
<feature type="compositionally biased region" description="Polar residues" evidence="1">
    <location>
        <begin position="206"/>
        <end position="216"/>
    </location>
</feature>
<evidence type="ECO:0000256" key="1">
    <source>
        <dbReference type="SAM" id="MobiDB-lite"/>
    </source>
</evidence>
<dbReference type="EMBL" id="KV423977">
    <property type="protein sequence ID" value="KZT56437.1"/>
    <property type="molecule type" value="Genomic_DNA"/>
</dbReference>